<reference evidence="1 2" key="1">
    <citation type="submission" date="2018-03" db="EMBL/GenBank/DDBJ databases">
        <title>Genomic Encyclopedia of Type Strains, Phase III (KMG-III): the genomes of soil and plant-associated and newly described type strains.</title>
        <authorList>
            <person name="Whitman W."/>
        </authorList>
    </citation>
    <scope>NUCLEOTIDE SEQUENCE [LARGE SCALE GENOMIC DNA]</scope>
    <source>
        <strain evidence="1 2">CGMCC 4.7067</strain>
    </source>
</reference>
<dbReference type="EMBL" id="PVTJ01000009">
    <property type="protein sequence ID" value="PRY56449.1"/>
    <property type="molecule type" value="Genomic_DNA"/>
</dbReference>
<comment type="caution">
    <text evidence="1">The sequence shown here is derived from an EMBL/GenBank/DDBJ whole genome shotgun (WGS) entry which is preliminary data.</text>
</comment>
<gene>
    <name evidence="1" type="ORF">B0I28_10998</name>
</gene>
<evidence type="ECO:0000313" key="1">
    <source>
        <dbReference type="EMBL" id="PRY56449.1"/>
    </source>
</evidence>
<dbReference type="InterPro" id="IPR021145">
    <property type="entry name" value="Portal_protein_SPP1_Gp6-like"/>
</dbReference>
<accession>A0A2T0UET9</accession>
<dbReference type="RefSeq" id="WP_106365876.1">
    <property type="nucleotide sequence ID" value="NZ_PVTJ01000009.1"/>
</dbReference>
<dbReference type="AlphaFoldDB" id="A0A2T0UET9"/>
<keyword evidence="2" id="KW-1185">Reference proteome</keyword>
<name>A0A2T0UET9_9ACTN</name>
<dbReference type="Proteomes" id="UP000238176">
    <property type="component" value="Unassembled WGS sequence"/>
</dbReference>
<proteinExistence type="predicted"/>
<organism evidence="1 2">
    <name type="scientific">Glycomyces artemisiae</name>
    <dbReference type="NCBI Taxonomy" id="1076443"/>
    <lineage>
        <taxon>Bacteria</taxon>
        <taxon>Bacillati</taxon>
        <taxon>Actinomycetota</taxon>
        <taxon>Actinomycetes</taxon>
        <taxon>Glycomycetales</taxon>
        <taxon>Glycomycetaceae</taxon>
        <taxon>Glycomyces</taxon>
    </lineage>
</organism>
<dbReference type="Pfam" id="PF05133">
    <property type="entry name" value="SPP1_portal"/>
    <property type="match status" value="1"/>
</dbReference>
<dbReference type="OrthoDB" id="1780383at2"/>
<evidence type="ECO:0000313" key="2">
    <source>
        <dbReference type="Proteomes" id="UP000238176"/>
    </source>
</evidence>
<protein>
    <submittedName>
        <fullName evidence="1">SPP1 Gp6-like portal protein</fullName>
    </submittedName>
</protein>
<sequence>MAELVDVLKRLEQRHKAQLPDLERLNSFYEGKQSLSYLHPELIAELDDRLKQVVINWPELVVDSLDDRLDVEGFRVWGDSKLEDQLWEQWQRNDLDEASQMGHQEAMVCERAYTIVGTNEDADEDETPLITVESPFEVVHENDPRTRTVRDAAKFWCEGEGKDKVDHATLYVPGITAWWIRDGDDWIEDPEYKRDEHNLDFNPVTPLLNKTRLHGDGIYGRSELASIIPISDAACKIGTDMMVSAEFHAMPRRWALGFGPEDFVDEVGNKISAWSKVAGRIWASMKRKDEGAEVGQFPEADLKNFHDTLNLLARMCGALGALPPHYMGFSDGNPASADAIRSSESRLVKRAERRQRGYGGTWETTQRKALAITGRDVSDLARMETVWRDPATPTKAQAADAAVKLFTAGISTKRQARIDVGYTDTQIKRMEEEDAEELERDPVTQLGQAMRMSPAQQAALDAAEADDEAVLAGAAAAQGQ</sequence>